<dbReference type="Gene3D" id="1.20.1250.20">
    <property type="entry name" value="MFS general substrate transporter like domains"/>
    <property type="match status" value="1"/>
</dbReference>
<dbReference type="SUPFAM" id="SSF103473">
    <property type="entry name" value="MFS general substrate transporter"/>
    <property type="match status" value="1"/>
</dbReference>
<evidence type="ECO:0000313" key="8">
    <source>
        <dbReference type="EMBL" id="CAG8445702.1"/>
    </source>
</evidence>
<reference evidence="8" key="1">
    <citation type="submission" date="2021-06" db="EMBL/GenBank/DDBJ databases">
        <authorList>
            <person name="Kallberg Y."/>
            <person name="Tangrot J."/>
            <person name="Rosling A."/>
        </authorList>
    </citation>
    <scope>NUCLEOTIDE SEQUENCE</scope>
    <source>
        <strain evidence="8">AZ414A</strain>
    </source>
</reference>
<evidence type="ECO:0000259" key="7">
    <source>
        <dbReference type="PROSITE" id="PS50850"/>
    </source>
</evidence>
<evidence type="ECO:0000313" key="9">
    <source>
        <dbReference type="Proteomes" id="UP000789706"/>
    </source>
</evidence>
<feature type="transmembrane region" description="Helical" evidence="6">
    <location>
        <begin position="257"/>
        <end position="278"/>
    </location>
</feature>
<sequence>MDSRLLPLVTLLYILSFLDRVNIGNAKLANIEDDLNLTGNQYNWSLAIFFIGYVLFEVPSNIILAKTKPSIWIPTIMVGWGVAMTLMALVTNFQQLMTARFFLGAFEAGLLPGIVFFITMWYIRSEQNYRIGIIYAGATLAGAFSGLIAYFIMDLDGKIQLSGWQWIFLIDGSITILIALLAYFFISDYPETAKFLTNGERALAIKRLKYDAGSGHLTHFEKEYILAAIKDWKVWSAMFIYIGIVIPVYSFSFFIPAILLSAPPFILGSISTIIIAIISDRLAMRGKYTGACIVGIGIFPSVPTSITWLNNNLAGNVKRATGSAMMIAFGNIGGAIASQIYQSNDSPEYINDVKIRNPEQILAGKSDSEIRNLGDSHPTFIYSL</sequence>
<dbReference type="EMBL" id="CAJVPK010000086">
    <property type="protein sequence ID" value="CAG8445702.1"/>
    <property type="molecule type" value="Genomic_DNA"/>
</dbReference>
<evidence type="ECO:0000256" key="4">
    <source>
        <dbReference type="ARBA" id="ARBA00022989"/>
    </source>
</evidence>
<dbReference type="InterPro" id="IPR020846">
    <property type="entry name" value="MFS_dom"/>
</dbReference>
<feature type="transmembrane region" description="Helical" evidence="6">
    <location>
        <begin position="232"/>
        <end position="251"/>
    </location>
</feature>
<keyword evidence="4 6" id="KW-1133">Transmembrane helix</keyword>
<organism evidence="8 9">
    <name type="scientific">Diversispora eburnea</name>
    <dbReference type="NCBI Taxonomy" id="1213867"/>
    <lineage>
        <taxon>Eukaryota</taxon>
        <taxon>Fungi</taxon>
        <taxon>Fungi incertae sedis</taxon>
        <taxon>Mucoromycota</taxon>
        <taxon>Glomeromycotina</taxon>
        <taxon>Glomeromycetes</taxon>
        <taxon>Diversisporales</taxon>
        <taxon>Diversisporaceae</taxon>
        <taxon>Diversispora</taxon>
    </lineage>
</organism>
<keyword evidence="3 6" id="KW-0812">Transmembrane</keyword>
<dbReference type="InterPro" id="IPR036259">
    <property type="entry name" value="MFS_trans_sf"/>
</dbReference>
<dbReference type="AlphaFoldDB" id="A0A9N8YSZ8"/>
<dbReference type="OrthoDB" id="2985014at2759"/>
<keyword evidence="9" id="KW-1185">Reference proteome</keyword>
<feature type="transmembrane region" description="Helical" evidence="6">
    <location>
        <begin position="102"/>
        <end position="123"/>
    </location>
</feature>
<feature type="transmembrane region" description="Helical" evidence="6">
    <location>
        <begin position="132"/>
        <end position="152"/>
    </location>
</feature>
<evidence type="ECO:0000256" key="5">
    <source>
        <dbReference type="ARBA" id="ARBA00023136"/>
    </source>
</evidence>
<evidence type="ECO:0000256" key="2">
    <source>
        <dbReference type="ARBA" id="ARBA00022448"/>
    </source>
</evidence>
<evidence type="ECO:0000256" key="1">
    <source>
        <dbReference type="ARBA" id="ARBA00004141"/>
    </source>
</evidence>
<protein>
    <submittedName>
        <fullName evidence="8">5579_t:CDS:1</fullName>
    </submittedName>
</protein>
<comment type="caution">
    <text evidence="8">The sequence shown here is derived from an EMBL/GenBank/DDBJ whole genome shotgun (WGS) entry which is preliminary data.</text>
</comment>
<proteinExistence type="predicted"/>
<keyword evidence="5 6" id="KW-0472">Membrane</keyword>
<feature type="domain" description="Major facilitator superfamily (MFS) profile" evidence="7">
    <location>
        <begin position="5"/>
        <end position="384"/>
    </location>
</feature>
<feature type="transmembrane region" description="Helical" evidence="6">
    <location>
        <begin position="44"/>
        <end position="64"/>
    </location>
</feature>
<feature type="transmembrane region" description="Helical" evidence="6">
    <location>
        <begin position="164"/>
        <end position="186"/>
    </location>
</feature>
<dbReference type="FunFam" id="1.20.1250.20:FF:000034">
    <property type="entry name" value="MFS general substrate transporter"/>
    <property type="match status" value="1"/>
</dbReference>
<dbReference type="GO" id="GO:0022857">
    <property type="term" value="F:transmembrane transporter activity"/>
    <property type="evidence" value="ECO:0007669"/>
    <property type="project" value="InterPro"/>
</dbReference>
<dbReference type="PROSITE" id="PS50850">
    <property type="entry name" value="MFS"/>
    <property type="match status" value="1"/>
</dbReference>
<dbReference type="PANTHER" id="PTHR43791">
    <property type="entry name" value="PERMEASE-RELATED"/>
    <property type="match status" value="1"/>
</dbReference>
<evidence type="ECO:0000256" key="3">
    <source>
        <dbReference type="ARBA" id="ARBA00022692"/>
    </source>
</evidence>
<name>A0A9N8YSZ8_9GLOM</name>
<dbReference type="Proteomes" id="UP000789706">
    <property type="component" value="Unassembled WGS sequence"/>
</dbReference>
<accession>A0A9N8YSZ8</accession>
<dbReference type="PANTHER" id="PTHR43791:SF19">
    <property type="entry name" value="TRANSPORTER, PUTATIVE (AFU_ORTHOLOGUE AFUA_1G01812)-RELATED"/>
    <property type="match status" value="1"/>
</dbReference>
<keyword evidence="2" id="KW-0813">Transport</keyword>
<dbReference type="Pfam" id="PF07690">
    <property type="entry name" value="MFS_1"/>
    <property type="match status" value="1"/>
</dbReference>
<dbReference type="GO" id="GO:0016020">
    <property type="term" value="C:membrane"/>
    <property type="evidence" value="ECO:0007669"/>
    <property type="project" value="UniProtKB-SubCell"/>
</dbReference>
<evidence type="ECO:0000256" key="6">
    <source>
        <dbReference type="SAM" id="Phobius"/>
    </source>
</evidence>
<comment type="subcellular location">
    <subcellularLocation>
        <location evidence="1">Membrane</location>
        <topology evidence="1">Multi-pass membrane protein</topology>
    </subcellularLocation>
</comment>
<feature type="transmembrane region" description="Helical" evidence="6">
    <location>
        <begin position="71"/>
        <end position="90"/>
    </location>
</feature>
<dbReference type="InterPro" id="IPR011701">
    <property type="entry name" value="MFS"/>
</dbReference>
<gene>
    <name evidence="8" type="ORF">DEBURN_LOCUS1775</name>
</gene>